<dbReference type="InterPro" id="IPR003807">
    <property type="entry name" value="DUF202"/>
</dbReference>
<evidence type="ECO:0000256" key="1">
    <source>
        <dbReference type="ARBA" id="ARBA00004127"/>
    </source>
</evidence>
<evidence type="ECO:0000256" key="5">
    <source>
        <dbReference type="SAM" id="Phobius"/>
    </source>
</evidence>
<keyword evidence="4 5" id="KW-0472">Membrane</keyword>
<feature type="transmembrane region" description="Helical" evidence="5">
    <location>
        <begin position="43"/>
        <end position="62"/>
    </location>
</feature>
<reference evidence="8" key="1">
    <citation type="journal article" date="2019" name="Int. J. Syst. Evol. Microbiol.">
        <title>The Global Catalogue of Microorganisms (GCM) 10K type strain sequencing project: providing services to taxonomists for standard genome sequencing and annotation.</title>
        <authorList>
            <consortium name="The Broad Institute Genomics Platform"/>
            <consortium name="The Broad Institute Genome Sequencing Center for Infectious Disease"/>
            <person name="Wu L."/>
            <person name="Ma J."/>
        </authorList>
    </citation>
    <scope>NUCLEOTIDE SEQUENCE [LARGE SCALE GENOMIC DNA]</scope>
    <source>
        <strain evidence="8">JCM 11496</strain>
    </source>
</reference>
<dbReference type="EMBL" id="JBHUGA010000058">
    <property type="protein sequence ID" value="MFD1847569.1"/>
    <property type="molecule type" value="Genomic_DNA"/>
</dbReference>
<keyword evidence="2 5" id="KW-0812">Transmembrane</keyword>
<organism evidence="7 8">
    <name type="scientific">Arthrobacter flavus</name>
    <dbReference type="NCBI Taxonomy" id="95172"/>
    <lineage>
        <taxon>Bacteria</taxon>
        <taxon>Bacillati</taxon>
        <taxon>Actinomycetota</taxon>
        <taxon>Actinomycetes</taxon>
        <taxon>Micrococcales</taxon>
        <taxon>Micrococcaceae</taxon>
        <taxon>Arthrobacter</taxon>
    </lineage>
</organism>
<feature type="transmembrane region" description="Helical" evidence="5">
    <location>
        <begin position="83"/>
        <end position="105"/>
    </location>
</feature>
<keyword evidence="3 5" id="KW-1133">Transmembrane helix</keyword>
<protein>
    <submittedName>
        <fullName evidence="7">DUF202 domain-containing protein</fullName>
    </submittedName>
</protein>
<keyword evidence="8" id="KW-1185">Reference proteome</keyword>
<evidence type="ECO:0000259" key="6">
    <source>
        <dbReference type="Pfam" id="PF02656"/>
    </source>
</evidence>
<evidence type="ECO:0000256" key="4">
    <source>
        <dbReference type="ARBA" id="ARBA00023136"/>
    </source>
</evidence>
<gene>
    <name evidence="7" type="ORF">ACFSFX_13325</name>
</gene>
<evidence type="ECO:0000256" key="2">
    <source>
        <dbReference type="ARBA" id="ARBA00022692"/>
    </source>
</evidence>
<evidence type="ECO:0000313" key="7">
    <source>
        <dbReference type="EMBL" id="MFD1847569.1"/>
    </source>
</evidence>
<dbReference type="Pfam" id="PF02656">
    <property type="entry name" value="DUF202"/>
    <property type="match status" value="1"/>
</dbReference>
<name>A0ABW4QA11_9MICC</name>
<dbReference type="Proteomes" id="UP001597307">
    <property type="component" value="Unassembled WGS sequence"/>
</dbReference>
<feature type="transmembrane region" description="Helical" evidence="5">
    <location>
        <begin position="20"/>
        <end position="37"/>
    </location>
</feature>
<evidence type="ECO:0000256" key="3">
    <source>
        <dbReference type="ARBA" id="ARBA00022989"/>
    </source>
</evidence>
<comment type="caution">
    <text evidence="7">The sequence shown here is derived from an EMBL/GenBank/DDBJ whole genome shotgun (WGS) entry which is preliminary data.</text>
</comment>
<accession>A0ABW4QA11</accession>
<dbReference type="RefSeq" id="WP_343882291.1">
    <property type="nucleotide sequence ID" value="NZ_BAAAIJ010000063.1"/>
</dbReference>
<evidence type="ECO:0000313" key="8">
    <source>
        <dbReference type="Proteomes" id="UP001597307"/>
    </source>
</evidence>
<feature type="domain" description="DUF202" evidence="6">
    <location>
        <begin position="8"/>
        <end position="71"/>
    </location>
</feature>
<sequence>MNSKHPVDTGLPPERTSLAWGRTMLALVISGVLFVRWLPQHGWFALILTGASLAAALGIYLSQRLRYHRNLQGIRTGALQADVTAVLWTTVVVVAVGAAGIYAVLFQSLHE</sequence>
<comment type="subcellular location">
    <subcellularLocation>
        <location evidence="1">Endomembrane system</location>
        <topology evidence="1">Multi-pass membrane protein</topology>
    </subcellularLocation>
</comment>
<proteinExistence type="predicted"/>